<keyword evidence="1" id="KW-0596">Phosphopantetheine</keyword>
<dbReference type="Gene3D" id="3.30.559.10">
    <property type="entry name" value="Chloramphenicol acetyltransferase-like domain"/>
    <property type="match status" value="3"/>
</dbReference>
<dbReference type="FunFam" id="3.30.559.30:FF:000003">
    <property type="entry name" value="Nonribosomal peptide synthase SidD"/>
    <property type="match status" value="1"/>
</dbReference>
<dbReference type="GO" id="GO:0043041">
    <property type="term" value="P:amino acid activation for nonribosomal peptide biosynthetic process"/>
    <property type="evidence" value="ECO:0007669"/>
    <property type="project" value="TreeGrafter"/>
</dbReference>
<dbReference type="InterPro" id="IPR009081">
    <property type="entry name" value="PP-bd_ACP"/>
</dbReference>
<evidence type="ECO:0000256" key="2">
    <source>
        <dbReference type="ARBA" id="ARBA00022553"/>
    </source>
</evidence>
<evidence type="ECO:0000256" key="4">
    <source>
        <dbReference type="ARBA" id="ARBA00029454"/>
    </source>
</evidence>
<keyword evidence="3" id="KW-0436">Ligase</keyword>
<dbReference type="InterPro" id="IPR023213">
    <property type="entry name" value="CAT-like_dom_sf"/>
</dbReference>
<dbReference type="EMBL" id="JAPUFD010000009">
    <property type="protein sequence ID" value="MDI1489545.1"/>
    <property type="molecule type" value="Genomic_DNA"/>
</dbReference>
<sequence length="2760" mass="304992">MLALRGHQPLPTTELLELPNDLCLSTHVSKLNGVRTIVISKALLTESYKTHDPSLVEFMQKVEPESHAASAGNSNTAYGYQLDEPSLQIDMTFEASVPRKSQVRGIREPAAAQREEIMPPFGHEVATAEGDHQLSSALGLSAEDLHDIWSWNATVPEASDIPVHALIGMTVKAYPHKTAVCAWDGDWTYGELDLVSTQLAHYLTTLDVARKVLPLCFEKSKWMPIAQLAVMKAGAASVLLDPSQPEDLLRSALEQVSPSVMLCSSNNVELVGRVYTGTVVIVDGSHPSASDAMLPTVLASDALYLQFTSGVTGKPKGSFISHRNFSSAYQHQKGFMYTTSSRVIDLASHDSDIAWSNFLFSLVGGACLCIPSEEERTNDLAQCIGRLGITHVNLTPSTLRALSDETLQTIQTVQISGEQLISRDAQHWRALTTLHNMYGSSECTPTATMERIEIETPRDSIGKGIGVCTWIVDARGELSPVGSVGELLLEGPLVGPGYLRAETTTAEFIEDPDWLLRGGPNHSGRCGRLHKTGDLVRYNTDGSLIFLGRKDLRVKINGQSVELPRVEHAVQSTLPAVTSVVADVVTPLNHPKAVLLAFLEIGKGTLSQEQVRGTFSRLGDQVARQVPAYMVPSVFVPLATFPVTVKGRTDRQNLRTMIEQQTYSQLQALSYTQIDHEPSISLSERQLQTLWSSVLHLGADSIGPNDSFLQIGGDSMEAMRLVVEAREHGFRLTVSDIMRNPRLKDMAKLVRSPDQSISGQPVQQFSLLRNSLDSEDIRRQVASLCNVPMAKVQDVFPCTPLQEGFLAMTALREGDYVERFVFELQDSVDFSRLQAAWAEVVTRTPILRTRIVDLVDQGLVQTVLDEQVPWLLDQDITDVTTHSQLEGGGEESRRSILGTRLVRFELEVEQDGRRMFGWTIHHSLFDGRTIPLILQNLHRAYAGEQWEDAPPFQGFVKHVLSIDQMQATTFWAKQLRDLEAPHFPPLPSPDHEPQACARVARQILNPQWPQTDVTPSNIIRAAWALVVSHYTNSDDVVFGATVAGCQAAVFRIESMTGPTIATVPVRTRIDKSITARAYLQEVQTQAIEMTAFEQVGLQHIRRISADAERACQFQSLLLVQPKDQLTSLEGGLLFRRLVAEGGDEETMVAALDVYGVTLTCQLDTERLDLRFDFDPDRMEAAQMSRIAAHLEHTLRQLCSPDLADTRLSTLGGVSDSDLRDIWSWNAIVPEECPGLIHERIAETVQAKPESLAVDAWDGKWSYFELDSLSSRLAGHLRSFGIDYRNRLIPLCFEKSKWTPIAMLAVMKAGGASVALDPSQPTDRLRTIMDQVQPAVILTSPAQLDVASRLAQCQVVLVEESHMAELADSEIGHVDGIVPDLSPSSILYCVFTSGSTGTPKGVLVHHTNFNSAIQHQLKWYGYNASSRVYDFASYAFDAAWVNVVATFCSGACLCIPQDMDRINDLAGSMTRMRATHADLTPSVARLLPLDIFKQLHSLFVSGEVLEPSDACRWAKLVDLKNVYGPCECTPTATIATIPADAELKEGSLIGKGVGVCTWVVDANSLVPVGGVGELFLEGPLVGMGYLGDADKSAGVFIEDPPWLLRGAPGHPGRHGRLYRTGDLVRYNMDGSLTFIGRKDTRVKINGQLVELAEVEHHIRAYEQVRQCACLVPKSGLYARRLVGVFSLHGLSREHVDESEMQALDVSGDSSVNLHIDSMRRILDRALPSYMVPAVWIALRDIPLNTSGKLDRSKLHKWLSSINAHPQHCPPKAELFQSRSAAQDDAESVLFDVCSNVLNLPLQHLDCGRSFIGNGGDSISAMRVVSRCRAASIAISVASLLQERSLAALARILVIRDSTSLSRAEDIDRPFPLSPMQRWFFAQLQPDQIRKPECHYNQSFCLRLRRRVCPSKVSKAVTKVVELHSMLRARFSYNEGVWMQRILAPSANCHSLQVVQVKNTADVAALIMERQRQIDIEKGPVFFADLSEQPDGTQHLSLVVHHLSFDLVSWRIILDDLETVLCGGSIQPCLPFQQWNKMQIAKATAPLTINPEDLLSTDGISNDLRFWEFTASTPNMQSDRETQFIEVDTDTTDLLLGNANLAFHTEPVDLLLSAIWAAFFPVFFERQGLTLWREGHGREPWSPEIDLSRTVGWFTTISPIHIASSTGTDLAGLARAVKDARRRLPANGWAYFSARYLSQTDGDSCKAHGPPVEVEFNYHGQFQQLEREESLFDAENFDHVADEGPQVPAAHLFNIEVSIQNKRLGIAVSWNRHIAHQDRIKDWMEGILPSLQALCGELITRQPSKTLCDYPFLDVGYSKLDELQQSLLPHIEAVNNSKVVEVLPCSPTVTGMLLSQSKQPQLYMTEEIYKVTATDGNLPSATSLAAAWQQVVAHQPSLRSVFTPGLDHKAAFNQVVLESSTGDVVHIDSGNEAAAMQSFAALQPLDGQQLKPPHRLTICRVGIDVRMILCQIEMSHAITDAASTDLLIRDWSCAYEGTLPTVDLLATCREVARTIATPAQDMLRYWQRKLEGTVPCYFPRLNPGIAQDRSHNDGYNVSLEIPQTLVQALGRLTHTRSVTSVSILQAAWALTLASYCGNEPVCFGYVASGRDLPIEDLDKCVGAYANMMVCRVKNAQKMSHRDLIQAVHAQMMQDLRFQQCNLAAIQHGLQRAPGQSLFNSSLNCQRVDSSSPFSNSEQRISFESIDGADPTEYDVVARVTFGDGFAGLDLATRSSFMLQKQARRVLSLYLTSIAAFTNDFTS</sequence>
<dbReference type="Pfam" id="PF00501">
    <property type="entry name" value="AMP-binding"/>
    <property type="match status" value="2"/>
</dbReference>
<organism evidence="6 7">
    <name type="scientific">Ramalina farinacea</name>
    <dbReference type="NCBI Taxonomy" id="258253"/>
    <lineage>
        <taxon>Eukaryota</taxon>
        <taxon>Fungi</taxon>
        <taxon>Dikarya</taxon>
        <taxon>Ascomycota</taxon>
        <taxon>Pezizomycotina</taxon>
        <taxon>Lecanoromycetes</taxon>
        <taxon>OSLEUM clade</taxon>
        <taxon>Lecanoromycetidae</taxon>
        <taxon>Lecanorales</taxon>
        <taxon>Lecanorineae</taxon>
        <taxon>Ramalinaceae</taxon>
        <taxon>Ramalina</taxon>
    </lineage>
</organism>
<protein>
    <submittedName>
        <fullName evidence="6">Non-ribosomal peptide synthetase</fullName>
    </submittedName>
</protein>
<dbReference type="Pfam" id="PF00668">
    <property type="entry name" value="Condensation"/>
    <property type="match status" value="3"/>
</dbReference>
<dbReference type="PANTHER" id="PTHR45527:SF3">
    <property type="entry name" value="SIDEROPHORE SYNTHETASE (EUROFUNG)"/>
    <property type="match status" value="1"/>
</dbReference>
<keyword evidence="7" id="KW-1185">Reference proteome</keyword>
<dbReference type="CDD" id="cd19534">
    <property type="entry name" value="E_NRPS"/>
    <property type="match status" value="1"/>
</dbReference>
<dbReference type="InterPro" id="IPR036736">
    <property type="entry name" value="ACP-like_sf"/>
</dbReference>
<dbReference type="CDD" id="cd19545">
    <property type="entry name" value="FUM14_C_NRPS-like"/>
    <property type="match status" value="1"/>
</dbReference>
<accession>A0AA43QSF4</accession>
<evidence type="ECO:0000313" key="6">
    <source>
        <dbReference type="EMBL" id="MDI1489545.1"/>
    </source>
</evidence>
<evidence type="ECO:0000256" key="3">
    <source>
        <dbReference type="ARBA" id="ARBA00022598"/>
    </source>
</evidence>
<dbReference type="InterPro" id="IPR010071">
    <property type="entry name" value="AA_adenyl_dom"/>
</dbReference>
<dbReference type="FunFam" id="1.10.1200.10:FF:000005">
    <property type="entry name" value="Nonribosomal peptide synthetase 1"/>
    <property type="match status" value="1"/>
</dbReference>
<dbReference type="CDD" id="cd05918">
    <property type="entry name" value="A_NRPS_SidN3_like"/>
    <property type="match status" value="2"/>
</dbReference>
<dbReference type="SUPFAM" id="SSF52777">
    <property type="entry name" value="CoA-dependent acyltransferases"/>
    <property type="match status" value="6"/>
</dbReference>
<dbReference type="GO" id="GO:0044550">
    <property type="term" value="P:secondary metabolite biosynthetic process"/>
    <property type="evidence" value="ECO:0007669"/>
    <property type="project" value="TreeGrafter"/>
</dbReference>
<dbReference type="Gene3D" id="2.30.38.10">
    <property type="entry name" value="Luciferase, Domain 3"/>
    <property type="match status" value="1"/>
</dbReference>
<dbReference type="NCBIfam" id="TIGR01733">
    <property type="entry name" value="AA-adenyl-dom"/>
    <property type="match status" value="1"/>
</dbReference>
<dbReference type="GO" id="GO:0005737">
    <property type="term" value="C:cytoplasm"/>
    <property type="evidence" value="ECO:0007669"/>
    <property type="project" value="TreeGrafter"/>
</dbReference>
<evidence type="ECO:0000259" key="5">
    <source>
        <dbReference type="PROSITE" id="PS50075"/>
    </source>
</evidence>
<comment type="similarity">
    <text evidence="4">Belongs to the NRP synthetase family.</text>
</comment>
<dbReference type="GO" id="GO:0016874">
    <property type="term" value="F:ligase activity"/>
    <property type="evidence" value="ECO:0007669"/>
    <property type="project" value="UniProtKB-KW"/>
</dbReference>
<dbReference type="Gene3D" id="1.10.1200.10">
    <property type="entry name" value="ACP-like"/>
    <property type="match status" value="2"/>
</dbReference>
<dbReference type="FunFam" id="3.30.559.30:FF:000002">
    <property type="entry name" value="Nonribosomal peptide synthase Pes1"/>
    <property type="match status" value="1"/>
</dbReference>
<dbReference type="SUPFAM" id="SSF47336">
    <property type="entry name" value="ACP-like"/>
    <property type="match status" value="2"/>
</dbReference>
<dbReference type="PANTHER" id="PTHR45527">
    <property type="entry name" value="NONRIBOSOMAL PEPTIDE SYNTHETASE"/>
    <property type="match status" value="1"/>
</dbReference>
<dbReference type="FunFam" id="3.30.559.10:FF:000016">
    <property type="entry name" value="Nonribosomal peptide synthase Pes1"/>
    <property type="match status" value="1"/>
</dbReference>
<gene>
    <name evidence="6" type="primary">NRPS_3</name>
    <name evidence="6" type="ORF">OHK93_008826</name>
</gene>
<feature type="domain" description="Carrier" evidence="5">
    <location>
        <begin position="678"/>
        <end position="754"/>
    </location>
</feature>
<dbReference type="Proteomes" id="UP001161017">
    <property type="component" value="Unassembled WGS sequence"/>
</dbReference>
<dbReference type="PROSITE" id="PS50075">
    <property type="entry name" value="CARRIER"/>
    <property type="match status" value="1"/>
</dbReference>
<dbReference type="Gene3D" id="3.40.50.12780">
    <property type="entry name" value="N-terminal domain of ligase-like"/>
    <property type="match status" value="1"/>
</dbReference>
<keyword evidence="2" id="KW-0597">Phosphoprotein</keyword>
<dbReference type="CDD" id="cd19542">
    <property type="entry name" value="CT_NRPS-like"/>
    <property type="match status" value="1"/>
</dbReference>
<proteinExistence type="inferred from homology"/>
<dbReference type="InterPro" id="IPR006162">
    <property type="entry name" value="Ppantetheine_attach_site"/>
</dbReference>
<dbReference type="InterPro" id="IPR001242">
    <property type="entry name" value="Condensation_dom"/>
</dbReference>
<dbReference type="InterPro" id="IPR042099">
    <property type="entry name" value="ANL_N_sf"/>
</dbReference>
<dbReference type="FunFam" id="3.30.300.30:FF:000015">
    <property type="entry name" value="Nonribosomal peptide synthase SidD"/>
    <property type="match status" value="2"/>
</dbReference>
<dbReference type="Gene3D" id="3.30.300.30">
    <property type="match status" value="2"/>
</dbReference>
<evidence type="ECO:0000313" key="7">
    <source>
        <dbReference type="Proteomes" id="UP001161017"/>
    </source>
</evidence>
<name>A0AA43QSF4_9LECA</name>
<comment type="caution">
    <text evidence="6">The sequence shown here is derived from an EMBL/GenBank/DDBJ whole genome shotgun (WGS) entry which is preliminary data.</text>
</comment>
<dbReference type="SUPFAM" id="SSF56801">
    <property type="entry name" value="Acetyl-CoA synthetase-like"/>
    <property type="match status" value="2"/>
</dbReference>
<reference evidence="6" key="1">
    <citation type="journal article" date="2023" name="Genome Biol. Evol.">
        <title>First Whole Genome Sequence and Flow Cytometry Genome Size Data for the Lichen-Forming Fungus Ramalina farinacea (Ascomycota).</title>
        <authorList>
            <person name="Llewellyn T."/>
            <person name="Mian S."/>
            <person name="Hill R."/>
            <person name="Leitch I.J."/>
            <person name="Gaya E."/>
        </authorList>
    </citation>
    <scope>NUCLEOTIDE SEQUENCE</scope>
    <source>
        <strain evidence="6">LIQ254RAFAR</strain>
    </source>
</reference>
<dbReference type="InterPro" id="IPR045851">
    <property type="entry name" value="AMP-bd_C_sf"/>
</dbReference>
<dbReference type="InterPro" id="IPR000873">
    <property type="entry name" value="AMP-dep_synth/lig_dom"/>
</dbReference>
<dbReference type="Gene3D" id="3.40.50.980">
    <property type="match status" value="2"/>
</dbReference>
<dbReference type="PROSITE" id="PS00012">
    <property type="entry name" value="PHOSPHOPANTETHEINE"/>
    <property type="match status" value="1"/>
</dbReference>
<dbReference type="Pfam" id="PF00550">
    <property type="entry name" value="PP-binding"/>
    <property type="match status" value="2"/>
</dbReference>
<dbReference type="Gene3D" id="3.30.559.30">
    <property type="entry name" value="Nonribosomal peptide synthetase, condensation domain"/>
    <property type="match status" value="3"/>
</dbReference>
<dbReference type="GO" id="GO:0031177">
    <property type="term" value="F:phosphopantetheine binding"/>
    <property type="evidence" value="ECO:0007669"/>
    <property type="project" value="TreeGrafter"/>
</dbReference>
<evidence type="ECO:0000256" key="1">
    <source>
        <dbReference type="ARBA" id="ARBA00022450"/>
    </source>
</evidence>